<accession>A0A7W5DI71</accession>
<keyword evidence="3" id="KW-1185">Reference proteome</keyword>
<dbReference type="AlphaFoldDB" id="A0A7W5DI71"/>
<dbReference type="RefSeq" id="WP_183313544.1">
    <property type="nucleotide sequence ID" value="NZ_JACHXQ010000002.1"/>
</dbReference>
<feature type="domain" description="Cupin type-2" evidence="1">
    <location>
        <begin position="43"/>
        <end position="102"/>
    </location>
</feature>
<sequence length="104" mass="11829">MLNLFDAIPAHLDDEMFETLVIGEAMRVERIVSRGHTSPAQGWYDQPHHEWVLVLKGKGVVAFENGEPVTLAAGDYLTIPAHCRHRVAWTDPNEETVWLAVYYE</sequence>
<dbReference type="SUPFAM" id="SSF51182">
    <property type="entry name" value="RmlC-like cupins"/>
    <property type="match status" value="1"/>
</dbReference>
<dbReference type="EMBL" id="JACHXQ010000002">
    <property type="protein sequence ID" value="MBB3183386.1"/>
    <property type="molecule type" value="Genomic_DNA"/>
</dbReference>
<dbReference type="CDD" id="cd06981">
    <property type="entry name" value="cupin_reut_a1446"/>
    <property type="match status" value="1"/>
</dbReference>
<proteinExistence type="predicted"/>
<dbReference type="Gene3D" id="2.60.120.10">
    <property type="entry name" value="Jelly Rolls"/>
    <property type="match status" value="1"/>
</dbReference>
<dbReference type="Proteomes" id="UP000563050">
    <property type="component" value="Unassembled WGS sequence"/>
</dbReference>
<organism evidence="2 3">
    <name type="scientific">Halomonas fontilapidosi</name>
    <dbReference type="NCBI Taxonomy" id="616675"/>
    <lineage>
        <taxon>Bacteria</taxon>
        <taxon>Pseudomonadati</taxon>
        <taxon>Pseudomonadota</taxon>
        <taxon>Gammaproteobacteria</taxon>
        <taxon>Oceanospirillales</taxon>
        <taxon>Halomonadaceae</taxon>
        <taxon>Halomonas</taxon>
    </lineage>
</organism>
<reference evidence="2 3" key="1">
    <citation type="submission" date="2020-08" db="EMBL/GenBank/DDBJ databases">
        <title>Genomic Encyclopedia of Type Strains, Phase III (KMG-III): the genomes of soil and plant-associated and newly described type strains.</title>
        <authorList>
            <person name="Whitman W."/>
        </authorList>
    </citation>
    <scope>NUCLEOTIDE SEQUENCE [LARGE SCALE GENOMIC DNA]</scope>
    <source>
        <strain evidence="2 3">CECT 7341</strain>
    </source>
</reference>
<dbReference type="InterPro" id="IPR013096">
    <property type="entry name" value="Cupin_2"/>
</dbReference>
<evidence type="ECO:0000313" key="3">
    <source>
        <dbReference type="Proteomes" id="UP000563050"/>
    </source>
</evidence>
<gene>
    <name evidence="2" type="ORF">FHR95_000927</name>
</gene>
<dbReference type="InterPro" id="IPR014710">
    <property type="entry name" value="RmlC-like_jellyroll"/>
</dbReference>
<name>A0A7W5DI71_9GAMM</name>
<comment type="caution">
    <text evidence="2">The sequence shown here is derived from an EMBL/GenBank/DDBJ whole genome shotgun (WGS) entry which is preliminary data.</text>
</comment>
<evidence type="ECO:0000259" key="1">
    <source>
        <dbReference type="Pfam" id="PF07883"/>
    </source>
</evidence>
<dbReference type="Pfam" id="PF07883">
    <property type="entry name" value="Cupin_2"/>
    <property type="match status" value="1"/>
</dbReference>
<dbReference type="InterPro" id="IPR011051">
    <property type="entry name" value="RmlC_Cupin_sf"/>
</dbReference>
<protein>
    <submittedName>
        <fullName evidence="2">Cupin 2 domain-containing protein</fullName>
    </submittedName>
</protein>
<evidence type="ECO:0000313" key="2">
    <source>
        <dbReference type="EMBL" id="MBB3183386.1"/>
    </source>
</evidence>